<accession>A0A3B0B014</accession>
<sequence>MDASNAEYLLFGLKQELTRQTPDVWESIQARIAAQAAKRLLQQLEGVPSPEGRLFAEIRDHAISESKLRGA</sequence>
<reference evidence="1 2" key="1">
    <citation type="journal article" date="2007" name="Int. J. Syst. Evol. Microbiol.">
        <title>Paenibacillus ginsengarvi sp. nov., isolated from soil from ginseng cultivation.</title>
        <authorList>
            <person name="Yoon M.H."/>
            <person name="Ten L.N."/>
            <person name="Im W.T."/>
        </authorList>
    </citation>
    <scope>NUCLEOTIDE SEQUENCE [LARGE SCALE GENOMIC DNA]</scope>
    <source>
        <strain evidence="1 2">KCTC 13059</strain>
    </source>
</reference>
<name>A0A3B0B014_9BACL</name>
<dbReference type="AlphaFoldDB" id="A0A3B0B014"/>
<gene>
    <name evidence="1" type="ORF">D7M11_31545</name>
</gene>
<dbReference type="Proteomes" id="UP000282311">
    <property type="component" value="Unassembled WGS sequence"/>
</dbReference>
<organism evidence="1 2">
    <name type="scientific">Paenibacillus ginsengarvi</name>
    <dbReference type="NCBI Taxonomy" id="400777"/>
    <lineage>
        <taxon>Bacteria</taxon>
        <taxon>Bacillati</taxon>
        <taxon>Bacillota</taxon>
        <taxon>Bacilli</taxon>
        <taxon>Bacillales</taxon>
        <taxon>Paenibacillaceae</taxon>
        <taxon>Paenibacillus</taxon>
    </lineage>
</organism>
<keyword evidence="2" id="KW-1185">Reference proteome</keyword>
<comment type="caution">
    <text evidence="1">The sequence shown here is derived from an EMBL/GenBank/DDBJ whole genome shotgun (WGS) entry which is preliminary data.</text>
</comment>
<evidence type="ECO:0000313" key="2">
    <source>
        <dbReference type="Proteomes" id="UP000282311"/>
    </source>
</evidence>
<evidence type="ECO:0000313" key="1">
    <source>
        <dbReference type="EMBL" id="RKN66135.1"/>
    </source>
</evidence>
<protein>
    <submittedName>
        <fullName evidence="1">Uncharacterized protein</fullName>
    </submittedName>
</protein>
<dbReference type="RefSeq" id="WP_120751262.1">
    <property type="nucleotide sequence ID" value="NZ_RBAH01000034.1"/>
</dbReference>
<proteinExistence type="predicted"/>
<dbReference type="EMBL" id="RBAH01000034">
    <property type="protein sequence ID" value="RKN66135.1"/>
    <property type="molecule type" value="Genomic_DNA"/>
</dbReference>